<dbReference type="HOGENOM" id="CLU_3116952_0_0_6"/>
<name>Q324N2_SHIBS</name>
<evidence type="ECO:0000313" key="2">
    <source>
        <dbReference type="Proteomes" id="UP000007067"/>
    </source>
</evidence>
<evidence type="ECO:0000313" key="1">
    <source>
        <dbReference type="EMBL" id="ABB65226.1"/>
    </source>
</evidence>
<organism evidence="1 2">
    <name type="scientific">Shigella boydii serotype 4 (strain Sb227)</name>
    <dbReference type="NCBI Taxonomy" id="300268"/>
    <lineage>
        <taxon>Bacteria</taxon>
        <taxon>Pseudomonadati</taxon>
        <taxon>Pseudomonadota</taxon>
        <taxon>Gammaproteobacteria</taxon>
        <taxon>Enterobacterales</taxon>
        <taxon>Enterobacteriaceae</taxon>
        <taxon>Shigella</taxon>
    </lineage>
</organism>
<dbReference type="AntiFam" id="ANF00011">
    <property type="entry name" value="tRNA translation"/>
</dbReference>
<proteinExistence type="predicted"/>
<dbReference type="EMBL" id="CP000036">
    <property type="protein sequence ID" value="ABB65226.1"/>
    <property type="molecule type" value="Genomic_DNA"/>
</dbReference>
<dbReference type="KEGG" id="sbo:SBO_0529"/>
<sequence>MMCSNQLSYVARLFLLWLGYLDSNQGMPVSKTGALPLGDTPITGR</sequence>
<protein>
    <submittedName>
        <fullName evidence="1">Uncharacterized protein</fullName>
    </submittedName>
</protein>
<dbReference type="AlphaFoldDB" id="Q324N2"/>
<gene>
    <name evidence="1" type="ordered locus">SBO_0529</name>
</gene>
<accession>Q324N2</accession>
<dbReference type="Proteomes" id="UP000007067">
    <property type="component" value="Chromosome"/>
</dbReference>
<reference evidence="1 2" key="1">
    <citation type="journal article" date="2005" name="Nucleic Acids Res.">
        <title>Genome dynamics and diversity of Shigella species, the etiologic agents of bacillary dysentery.</title>
        <authorList>
            <person name="Yang F."/>
            <person name="Yang J."/>
            <person name="Zhang X."/>
            <person name="Chen L."/>
            <person name="Jiang Y."/>
            <person name="Yan Y."/>
            <person name="Tang X."/>
            <person name="Wang J."/>
            <person name="Xiong Z."/>
            <person name="Dong J."/>
            <person name="Xue Y."/>
            <person name="Zhu Y."/>
            <person name="Xu X."/>
            <person name="Sun L."/>
            <person name="Chen S."/>
            <person name="Nie H."/>
            <person name="Peng J."/>
            <person name="Xu J."/>
            <person name="Wang Y."/>
            <person name="Yuan Z."/>
            <person name="Wen Y."/>
            <person name="Yao Z."/>
            <person name="Shen Y."/>
            <person name="Qiang B."/>
            <person name="Hou Y."/>
            <person name="Yu J."/>
            <person name="Jin Q."/>
        </authorList>
    </citation>
    <scope>NUCLEOTIDE SEQUENCE [LARGE SCALE GENOMIC DNA]</scope>
    <source>
        <strain evidence="1 2">Sb227</strain>
    </source>
</reference>